<evidence type="ECO:0000313" key="15">
    <source>
        <dbReference type="Proteomes" id="UP000013827"/>
    </source>
</evidence>
<keyword evidence="6 13" id="KW-0812">Transmembrane</keyword>
<organism evidence="14 15">
    <name type="scientific">Emiliania huxleyi (strain CCMP1516)</name>
    <dbReference type="NCBI Taxonomy" id="280463"/>
    <lineage>
        <taxon>Eukaryota</taxon>
        <taxon>Haptista</taxon>
        <taxon>Haptophyta</taxon>
        <taxon>Prymnesiophyceae</taxon>
        <taxon>Isochrysidales</taxon>
        <taxon>Noelaerhabdaceae</taxon>
        <taxon>Emiliania</taxon>
    </lineage>
</organism>
<dbReference type="PANTHER" id="PTHR31201">
    <property type="entry name" value="OS01G0585100 PROTEIN"/>
    <property type="match status" value="1"/>
</dbReference>
<evidence type="ECO:0000256" key="7">
    <source>
        <dbReference type="ARBA" id="ARBA00022989"/>
    </source>
</evidence>
<dbReference type="PANTHER" id="PTHR31201:SF1">
    <property type="entry name" value="GLYCEROPHOSPHOCHOLINE ACYLTRANSFERASE 1"/>
    <property type="match status" value="1"/>
</dbReference>
<sequence length="252" mass="28911">VAAIEFAILVRPRSFAWWYVGFILPLLGLRLWIYSRLRWHYFLIDFCYMANVSCLVQVLAYPQLQPLVVANFAHASGPLALAIITWRNSLVFHSLDKITSVFIHALPALLLFCTRWYPPAGLELPDSISAWTTMRLGVLSYGAWQLFYVLVTEALFARALHDDPALMTSIRWLTSPGSNGDYSGLTRMFDADRWKTKLIFIAVQLLYTCVALLPVPLLWSHYWLHLAYLLGIYLACVWNGSSYYIEVFSKAY</sequence>
<evidence type="ECO:0000256" key="13">
    <source>
        <dbReference type="SAM" id="Phobius"/>
    </source>
</evidence>
<evidence type="ECO:0000256" key="8">
    <source>
        <dbReference type="ARBA" id="ARBA00023098"/>
    </source>
</evidence>
<feature type="transmembrane region" description="Helical" evidence="13">
    <location>
        <begin position="67"/>
        <end position="86"/>
    </location>
</feature>
<dbReference type="InterPro" id="IPR021261">
    <property type="entry name" value="GPCAT"/>
</dbReference>
<evidence type="ECO:0000256" key="9">
    <source>
        <dbReference type="ARBA" id="ARBA00023136"/>
    </source>
</evidence>
<dbReference type="GeneID" id="17283634"/>
<feature type="transmembrane region" description="Helical" evidence="13">
    <location>
        <begin position="16"/>
        <end position="34"/>
    </location>
</feature>
<reference evidence="14" key="2">
    <citation type="submission" date="2024-10" db="UniProtKB">
        <authorList>
            <consortium name="EnsemblProtists"/>
        </authorList>
    </citation>
    <scope>IDENTIFICATION</scope>
</reference>
<evidence type="ECO:0000256" key="3">
    <source>
        <dbReference type="ARBA" id="ARBA00019082"/>
    </source>
</evidence>
<keyword evidence="11" id="KW-1208">Phospholipid metabolism</keyword>
<evidence type="ECO:0000256" key="12">
    <source>
        <dbReference type="ARBA" id="ARBA00023315"/>
    </source>
</evidence>
<reference evidence="15" key="1">
    <citation type="journal article" date="2013" name="Nature">
        <title>Pan genome of the phytoplankton Emiliania underpins its global distribution.</title>
        <authorList>
            <person name="Read B.A."/>
            <person name="Kegel J."/>
            <person name="Klute M.J."/>
            <person name="Kuo A."/>
            <person name="Lefebvre S.C."/>
            <person name="Maumus F."/>
            <person name="Mayer C."/>
            <person name="Miller J."/>
            <person name="Monier A."/>
            <person name="Salamov A."/>
            <person name="Young J."/>
            <person name="Aguilar M."/>
            <person name="Claverie J.M."/>
            <person name="Frickenhaus S."/>
            <person name="Gonzalez K."/>
            <person name="Herman E.K."/>
            <person name="Lin Y.C."/>
            <person name="Napier J."/>
            <person name="Ogata H."/>
            <person name="Sarno A.F."/>
            <person name="Shmutz J."/>
            <person name="Schroeder D."/>
            <person name="de Vargas C."/>
            <person name="Verret F."/>
            <person name="von Dassow P."/>
            <person name="Valentin K."/>
            <person name="Van de Peer Y."/>
            <person name="Wheeler G."/>
            <person name="Dacks J.B."/>
            <person name="Delwiche C.F."/>
            <person name="Dyhrman S.T."/>
            <person name="Glockner G."/>
            <person name="John U."/>
            <person name="Richards T."/>
            <person name="Worden A.Z."/>
            <person name="Zhang X."/>
            <person name="Grigoriev I.V."/>
            <person name="Allen A.E."/>
            <person name="Bidle K."/>
            <person name="Borodovsky M."/>
            <person name="Bowler C."/>
            <person name="Brownlee C."/>
            <person name="Cock J.M."/>
            <person name="Elias M."/>
            <person name="Gladyshev V.N."/>
            <person name="Groth M."/>
            <person name="Guda C."/>
            <person name="Hadaegh A."/>
            <person name="Iglesias-Rodriguez M.D."/>
            <person name="Jenkins J."/>
            <person name="Jones B.M."/>
            <person name="Lawson T."/>
            <person name="Leese F."/>
            <person name="Lindquist E."/>
            <person name="Lobanov A."/>
            <person name="Lomsadze A."/>
            <person name="Malik S.B."/>
            <person name="Marsh M.E."/>
            <person name="Mackinder L."/>
            <person name="Mock T."/>
            <person name="Mueller-Roeber B."/>
            <person name="Pagarete A."/>
            <person name="Parker M."/>
            <person name="Probert I."/>
            <person name="Quesneville H."/>
            <person name="Raines C."/>
            <person name="Rensing S.A."/>
            <person name="Riano-Pachon D.M."/>
            <person name="Richier S."/>
            <person name="Rokitta S."/>
            <person name="Shiraiwa Y."/>
            <person name="Soanes D.M."/>
            <person name="van der Giezen M."/>
            <person name="Wahlund T.M."/>
            <person name="Williams B."/>
            <person name="Wilson W."/>
            <person name="Wolfe G."/>
            <person name="Wurch L.L."/>
        </authorList>
    </citation>
    <scope>NUCLEOTIDE SEQUENCE</scope>
</reference>
<name>A0A0D3KRH9_EMIH1</name>
<evidence type="ECO:0000313" key="14">
    <source>
        <dbReference type="EnsemblProtists" id="EOD38364"/>
    </source>
</evidence>
<feature type="transmembrane region" description="Helical" evidence="13">
    <location>
        <begin position="198"/>
        <end position="219"/>
    </location>
</feature>
<evidence type="ECO:0000256" key="2">
    <source>
        <dbReference type="ARBA" id="ARBA00006675"/>
    </source>
</evidence>
<dbReference type="GO" id="GO:0016020">
    <property type="term" value="C:membrane"/>
    <property type="evidence" value="ECO:0007669"/>
    <property type="project" value="UniProtKB-SubCell"/>
</dbReference>
<dbReference type="GO" id="GO:0016746">
    <property type="term" value="F:acyltransferase activity"/>
    <property type="evidence" value="ECO:0007669"/>
    <property type="project" value="UniProtKB-KW"/>
</dbReference>
<evidence type="ECO:0000256" key="11">
    <source>
        <dbReference type="ARBA" id="ARBA00023264"/>
    </source>
</evidence>
<proteinExistence type="inferred from homology"/>
<dbReference type="Pfam" id="PF10998">
    <property type="entry name" value="DUF2838"/>
    <property type="match status" value="1"/>
</dbReference>
<dbReference type="AlphaFoldDB" id="A0A0D3KRH9"/>
<dbReference type="GO" id="GO:0006656">
    <property type="term" value="P:phosphatidylcholine biosynthetic process"/>
    <property type="evidence" value="ECO:0007669"/>
    <property type="project" value="TreeGrafter"/>
</dbReference>
<evidence type="ECO:0000256" key="5">
    <source>
        <dbReference type="ARBA" id="ARBA00022679"/>
    </source>
</evidence>
<keyword evidence="15" id="KW-1185">Reference proteome</keyword>
<keyword evidence="12" id="KW-0012">Acyltransferase</keyword>
<evidence type="ECO:0000256" key="4">
    <source>
        <dbReference type="ARBA" id="ARBA00022516"/>
    </source>
</evidence>
<feature type="transmembrane region" description="Helical" evidence="13">
    <location>
        <begin position="98"/>
        <end position="118"/>
    </location>
</feature>
<keyword evidence="5" id="KW-0808">Transferase</keyword>
<comment type="subcellular location">
    <subcellularLocation>
        <location evidence="1">Membrane</location>
        <topology evidence="1">Multi-pass membrane protein</topology>
    </subcellularLocation>
</comment>
<evidence type="ECO:0000256" key="10">
    <source>
        <dbReference type="ARBA" id="ARBA00023209"/>
    </source>
</evidence>
<comment type="similarity">
    <text evidence="2">Belongs to the GPC1 family.</text>
</comment>
<dbReference type="OMA" id="FRWITEM"/>
<feature type="transmembrane region" description="Helical" evidence="13">
    <location>
        <begin position="138"/>
        <end position="157"/>
    </location>
</feature>
<dbReference type="EnsemblProtists" id="EOD38364">
    <property type="protein sequence ID" value="EOD38364"/>
    <property type="gene ID" value="EMIHUDRAFT_55825"/>
</dbReference>
<keyword evidence="8" id="KW-0443">Lipid metabolism</keyword>
<keyword evidence="7 13" id="KW-1133">Transmembrane helix</keyword>
<keyword evidence="10" id="KW-0594">Phospholipid biosynthesis</keyword>
<keyword evidence="4" id="KW-0444">Lipid biosynthesis</keyword>
<protein>
    <recommendedName>
        <fullName evidence="3">Glycerophosphocholine acyltransferase 1</fullName>
    </recommendedName>
</protein>
<feature type="transmembrane region" description="Helical" evidence="13">
    <location>
        <begin position="41"/>
        <end position="61"/>
    </location>
</feature>
<evidence type="ECO:0000256" key="6">
    <source>
        <dbReference type="ARBA" id="ARBA00022692"/>
    </source>
</evidence>
<dbReference type="RefSeq" id="XP_005790793.1">
    <property type="nucleotide sequence ID" value="XM_005790736.1"/>
</dbReference>
<accession>A0A0D3KRH9</accession>
<dbReference type="Proteomes" id="UP000013827">
    <property type="component" value="Unassembled WGS sequence"/>
</dbReference>
<dbReference type="KEGG" id="ehx:EMIHUDRAFT_55825"/>
<dbReference type="HOGENOM" id="CLU_018994_3_1_1"/>
<evidence type="ECO:0000256" key="1">
    <source>
        <dbReference type="ARBA" id="ARBA00004141"/>
    </source>
</evidence>
<feature type="transmembrane region" description="Helical" evidence="13">
    <location>
        <begin position="225"/>
        <end position="245"/>
    </location>
</feature>
<keyword evidence="9 13" id="KW-0472">Membrane</keyword>